<dbReference type="AlphaFoldDB" id="A0AAN6P5I9"/>
<accession>A0AAN6P5I9</accession>
<dbReference type="EMBL" id="MU854663">
    <property type="protein sequence ID" value="KAK4032005.1"/>
    <property type="molecule type" value="Genomic_DNA"/>
</dbReference>
<keyword evidence="2" id="KW-1185">Reference proteome</keyword>
<evidence type="ECO:0000313" key="1">
    <source>
        <dbReference type="EMBL" id="KAK4032005.1"/>
    </source>
</evidence>
<name>A0AAN6P5I9_9PEZI</name>
<dbReference type="Proteomes" id="UP001303115">
    <property type="component" value="Unassembled WGS sequence"/>
</dbReference>
<comment type="caution">
    <text evidence="1">The sequence shown here is derived from an EMBL/GenBank/DDBJ whole genome shotgun (WGS) entry which is preliminary data.</text>
</comment>
<dbReference type="Pfam" id="PF26639">
    <property type="entry name" value="Het-6_barrel"/>
    <property type="match status" value="1"/>
</dbReference>
<sequence length="113" mass="12414">MKATRAGKVWESGIVFEYVQRETALQQAVTPMLDRRMCRTARGALGLVPPLARVADFIAVFAGANVPCVLRARPRLQPESRRQFEVVGPCNIKGIMHGELAEAQLAMEPIVLA</sequence>
<organism evidence="1 2">
    <name type="scientific">Parachaetomium inaequale</name>
    <dbReference type="NCBI Taxonomy" id="2588326"/>
    <lineage>
        <taxon>Eukaryota</taxon>
        <taxon>Fungi</taxon>
        <taxon>Dikarya</taxon>
        <taxon>Ascomycota</taxon>
        <taxon>Pezizomycotina</taxon>
        <taxon>Sordariomycetes</taxon>
        <taxon>Sordariomycetidae</taxon>
        <taxon>Sordariales</taxon>
        <taxon>Chaetomiaceae</taxon>
        <taxon>Parachaetomium</taxon>
    </lineage>
</organism>
<protein>
    <submittedName>
        <fullName evidence="1">Uncharacterized protein</fullName>
    </submittedName>
</protein>
<reference evidence="2" key="1">
    <citation type="journal article" date="2023" name="Mol. Phylogenet. Evol.">
        <title>Genome-scale phylogeny and comparative genomics of the fungal order Sordariales.</title>
        <authorList>
            <person name="Hensen N."/>
            <person name="Bonometti L."/>
            <person name="Westerberg I."/>
            <person name="Brannstrom I.O."/>
            <person name="Guillou S."/>
            <person name="Cros-Aarteil S."/>
            <person name="Calhoun S."/>
            <person name="Haridas S."/>
            <person name="Kuo A."/>
            <person name="Mondo S."/>
            <person name="Pangilinan J."/>
            <person name="Riley R."/>
            <person name="LaButti K."/>
            <person name="Andreopoulos B."/>
            <person name="Lipzen A."/>
            <person name="Chen C."/>
            <person name="Yan M."/>
            <person name="Daum C."/>
            <person name="Ng V."/>
            <person name="Clum A."/>
            <person name="Steindorff A."/>
            <person name="Ohm R.A."/>
            <person name="Martin F."/>
            <person name="Silar P."/>
            <person name="Natvig D.O."/>
            <person name="Lalanne C."/>
            <person name="Gautier V."/>
            <person name="Ament-Velasquez S.L."/>
            <person name="Kruys A."/>
            <person name="Hutchinson M.I."/>
            <person name="Powell A.J."/>
            <person name="Barry K."/>
            <person name="Miller A.N."/>
            <person name="Grigoriev I.V."/>
            <person name="Debuchy R."/>
            <person name="Gladieux P."/>
            <person name="Hiltunen Thoren M."/>
            <person name="Johannesson H."/>
        </authorList>
    </citation>
    <scope>NUCLEOTIDE SEQUENCE [LARGE SCALE GENOMIC DNA]</scope>
    <source>
        <strain evidence="2">CBS 284.82</strain>
    </source>
</reference>
<evidence type="ECO:0000313" key="2">
    <source>
        <dbReference type="Proteomes" id="UP001303115"/>
    </source>
</evidence>
<gene>
    <name evidence="1" type="ORF">C8A01DRAFT_41562</name>
</gene>
<proteinExistence type="predicted"/>